<name>A0A498LD62_LABRO</name>
<evidence type="ECO:0000313" key="1">
    <source>
        <dbReference type="EMBL" id="RXN05333.1"/>
    </source>
</evidence>
<dbReference type="PANTHER" id="PTHR31025">
    <property type="entry name" value="SI:CH211-196P9.1-RELATED"/>
    <property type="match status" value="1"/>
</dbReference>
<reference evidence="1 2" key="1">
    <citation type="submission" date="2018-03" db="EMBL/GenBank/DDBJ databases">
        <title>Draft genome sequence of Rohu Carp (Labeo rohita).</title>
        <authorList>
            <person name="Das P."/>
            <person name="Kushwaha B."/>
            <person name="Joshi C.G."/>
            <person name="Kumar D."/>
            <person name="Nagpure N.S."/>
            <person name="Sahoo L."/>
            <person name="Das S.P."/>
            <person name="Bit A."/>
            <person name="Patnaik S."/>
            <person name="Meher P.K."/>
            <person name="Jayasankar P."/>
            <person name="Koringa P.G."/>
            <person name="Patel N.V."/>
            <person name="Hinsu A.T."/>
            <person name="Kumar R."/>
            <person name="Pandey M."/>
            <person name="Agarwal S."/>
            <person name="Srivastava S."/>
            <person name="Singh M."/>
            <person name="Iquebal M.A."/>
            <person name="Jaiswal S."/>
            <person name="Angadi U.B."/>
            <person name="Kumar N."/>
            <person name="Raza M."/>
            <person name="Shah T.M."/>
            <person name="Rai A."/>
            <person name="Jena J.K."/>
        </authorList>
    </citation>
    <scope>NUCLEOTIDE SEQUENCE [LARGE SCALE GENOMIC DNA]</scope>
    <source>
        <strain evidence="1">DASCIFA01</strain>
        <tissue evidence="1">Testis</tissue>
    </source>
</reference>
<sequence>MQETFSLRRKEVVEIQPLVQEIRERWPALFLKDEICMEFFRISNVDLLGKFNASLDKYTTPLLKLYRKRTDAFGEEMKSLLDKLDEQVSDITTHRKKTALEGLPLFLRENPASLLNMCLDTDALSCSTKGVKIGILSVVEDDVATVTSLPTVINIAIVLEEAIVLEDIKDLPSAFAYLFGLLYALNMEYPKELKYSFEVIQKVFMDLGGTCSSRVQSLKSKLC</sequence>
<accession>A0A498LD62</accession>
<dbReference type="EMBL" id="QBIY01013407">
    <property type="protein sequence ID" value="RXN05333.1"/>
    <property type="molecule type" value="Genomic_DNA"/>
</dbReference>
<dbReference type="PANTHER" id="PTHR31025:SF27">
    <property type="entry name" value="SI:CH211-193K19.2-RELATED"/>
    <property type="match status" value="1"/>
</dbReference>
<protein>
    <submittedName>
        <fullName evidence="1">Uncharacterized protein</fullName>
    </submittedName>
</protein>
<proteinExistence type="predicted"/>
<dbReference type="Proteomes" id="UP000290572">
    <property type="component" value="Unassembled WGS sequence"/>
</dbReference>
<dbReference type="AlphaFoldDB" id="A0A498LD62"/>
<organism evidence="1 2">
    <name type="scientific">Labeo rohita</name>
    <name type="common">Indian major carp</name>
    <name type="synonym">Cyprinus rohita</name>
    <dbReference type="NCBI Taxonomy" id="84645"/>
    <lineage>
        <taxon>Eukaryota</taxon>
        <taxon>Metazoa</taxon>
        <taxon>Chordata</taxon>
        <taxon>Craniata</taxon>
        <taxon>Vertebrata</taxon>
        <taxon>Euteleostomi</taxon>
        <taxon>Actinopterygii</taxon>
        <taxon>Neopterygii</taxon>
        <taxon>Teleostei</taxon>
        <taxon>Ostariophysi</taxon>
        <taxon>Cypriniformes</taxon>
        <taxon>Cyprinidae</taxon>
        <taxon>Labeoninae</taxon>
        <taxon>Labeonini</taxon>
        <taxon>Labeo</taxon>
    </lineage>
</organism>
<evidence type="ECO:0000313" key="2">
    <source>
        <dbReference type="Proteomes" id="UP000290572"/>
    </source>
</evidence>
<keyword evidence="2" id="KW-1185">Reference proteome</keyword>
<gene>
    <name evidence="1" type="ORF">ROHU_033478</name>
</gene>
<comment type="caution">
    <text evidence="1">The sequence shown here is derived from an EMBL/GenBank/DDBJ whole genome shotgun (WGS) entry which is preliminary data.</text>
</comment>